<evidence type="ECO:0000259" key="5">
    <source>
        <dbReference type="PROSITE" id="PS50109"/>
    </source>
</evidence>
<dbReference type="InterPro" id="IPR005467">
    <property type="entry name" value="His_kinase_dom"/>
</dbReference>
<dbReference type="InterPro" id="IPR035965">
    <property type="entry name" value="PAS-like_dom_sf"/>
</dbReference>
<dbReference type="Pfam" id="PF02518">
    <property type="entry name" value="HATPase_c"/>
    <property type="match status" value="1"/>
</dbReference>
<evidence type="ECO:0000313" key="8">
    <source>
        <dbReference type="Proteomes" id="UP000189670"/>
    </source>
</evidence>
<dbReference type="Pfam" id="PF00512">
    <property type="entry name" value="HisKA"/>
    <property type="match status" value="1"/>
</dbReference>
<dbReference type="SMART" id="SM00387">
    <property type="entry name" value="HATPase_c"/>
    <property type="match status" value="1"/>
</dbReference>
<protein>
    <recommendedName>
        <fullName evidence="2">histidine kinase</fullName>
        <ecNumber evidence="2">2.7.13.3</ecNumber>
    </recommendedName>
</protein>
<evidence type="ECO:0000256" key="4">
    <source>
        <dbReference type="PROSITE-ProRule" id="PRU00169"/>
    </source>
</evidence>
<reference evidence="8" key="1">
    <citation type="submission" date="2012-11" db="EMBL/GenBank/DDBJ databases">
        <authorList>
            <person name="Lucero-Rivera Y.E."/>
            <person name="Tovar-Ramirez D."/>
        </authorList>
    </citation>
    <scope>NUCLEOTIDE SEQUENCE [LARGE SCALE GENOMIC DNA]</scope>
    <source>
        <strain evidence="8">Araruama</strain>
    </source>
</reference>
<dbReference type="SMART" id="SM00388">
    <property type="entry name" value="HisKA"/>
    <property type="match status" value="1"/>
</dbReference>
<name>A0A1V1PC64_9BACT</name>
<dbReference type="Gene3D" id="3.30.450.20">
    <property type="entry name" value="PAS domain"/>
    <property type="match status" value="1"/>
</dbReference>
<evidence type="ECO:0000256" key="3">
    <source>
        <dbReference type="ARBA" id="ARBA00022553"/>
    </source>
</evidence>
<dbReference type="Proteomes" id="UP000189670">
    <property type="component" value="Unassembled WGS sequence"/>
</dbReference>
<dbReference type="InterPro" id="IPR000014">
    <property type="entry name" value="PAS"/>
</dbReference>
<dbReference type="CDD" id="cd00082">
    <property type="entry name" value="HisKA"/>
    <property type="match status" value="1"/>
</dbReference>
<dbReference type="GO" id="GO:0000155">
    <property type="term" value="F:phosphorelay sensor kinase activity"/>
    <property type="evidence" value="ECO:0007669"/>
    <property type="project" value="InterPro"/>
</dbReference>
<evidence type="ECO:0000313" key="7">
    <source>
        <dbReference type="EMBL" id="ETR72502.1"/>
    </source>
</evidence>
<gene>
    <name evidence="7" type="ORF">OMM_01670</name>
</gene>
<evidence type="ECO:0000259" key="6">
    <source>
        <dbReference type="PROSITE" id="PS50110"/>
    </source>
</evidence>
<dbReference type="Pfam" id="PF13188">
    <property type="entry name" value="PAS_8"/>
    <property type="match status" value="1"/>
</dbReference>
<dbReference type="PROSITE" id="PS50109">
    <property type="entry name" value="HIS_KIN"/>
    <property type="match status" value="1"/>
</dbReference>
<dbReference type="PROSITE" id="PS50110">
    <property type="entry name" value="RESPONSE_REGULATORY"/>
    <property type="match status" value="2"/>
</dbReference>
<keyword evidence="7" id="KW-0418">Kinase</keyword>
<proteinExistence type="predicted"/>
<dbReference type="CDD" id="cd19920">
    <property type="entry name" value="REC_PA4781-like"/>
    <property type="match status" value="1"/>
</dbReference>
<dbReference type="AlphaFoldDB" id="A0A1V1PC64"/>
<dbReference type="SUPFAM" id="SSF47384">
    <property type="entry name" value="Homodimeric domain of signal transducing histidine kinase"/>
    <property type="match status" value="1"/>
</dbReference>
<keyword evidence="3 4" id="KW-0597">Phosphoprotein</keyword>
<dbReference type="SUPFAM" id="SSF55785">
    <property type="entry name" value="PYP-like sensor domain (PAS domain)"/>
    <property type="match status" value="1"/>
</dbReference>
<dbReference type="SMART" id="SM00091">
    <property type="entry name" value="PAS"/>
    <property type="match status" value="1"/>
</dbReference>
<feature type="modified residue" description="4-aspartylphosphate" evidence="4">
    <location>
        <position position="563"/>
    </location>
</feature>
<dbReference type="Pfam" id="PF00072">
    <property type="entry name" value="Response_reg"/>
    <property type="match status" value="2"/>
</dbReference>
<dbReference type="InterPro" id="IPR001789">
    <property type="entry name" value="Sig_transdc_resp-reg_receiver"/>
</dbReference>
<sequence length="637" mass="72545">MSQSNENKNKPLILMVDDVPKNLQVLGSILGANEYLITPAMSGEQALARVEQLMPDLILLDVMMPGIDGFETCRKIKANPKTQDIPIIFLTARTETVDIVKGFNVGAVDYVTKPFQAEELLTRVATQISLRQKTNELKRLYTELKQSEEKYRGLFDTSVDAIIRINESFEVEDVNPGALNLLGQSINSQCMFTDFLPIEQQSTIKQIISQEVTKNGYSNAFECDIIQSSNSRIPVEMRLWRSAEEDKSLWILVRDISERKAMERLRDDVDRIMRHDLKNPLSGIIGLSDMLLMNDNCSDEQNNWIKQIRASGRQALEMIDHSLDIFKMEQGKYVLLPIPCNLVSILTKIKTDFYQMLYTKKIETLFFIYEKPMNEQDVYSVYGEKRLLETLMANLIKNAIEASPANEKISVTFETDSDMHHIIIHNQGIIPQDLRDRFFEKYATSGKKTGTGLGTYSAKLIANYHNGDIQFQSDEHNGTRISVLLPKSPQDTFQQNTTPPKKTEKEPIFNKQIRILVADDSPNNMLMIGHYLEPFPCVLDLAENGQVCVDYFKTSTYDLVLIDLQMPVMDGFEAITEIRKFETENNCAPTPVVALSADYEEKVREASINAGCNDFLPKPVSEKNIRDLIVYYCQSKD</sequence>
<dbReference type="Gene3D" id="3.40.50.2300">
    <property type="match status" value="2"/>
</dbReference>
<dbReference type="SUPFAM" id="SSF52172">
    <property type="entry name" value="CheY-like"/>
    <property type="match status" value="2"/>
</dbReference>
<dbReference type="SUPFAM" id="SSF55874">
    <property type="entry name" value="ATPase domain of HSP90 chaperone/DNA topoisomerase II/histidine kinase"/>
    <property type="match status" value="1"/>
</dbReference>
<dbReference type="InterPro" id="IPR003661">
    <property type="entry name" value="HisK_dim/P_dom"/>
</dbReference>
<evidence type="ECO:0000256" key="1">
    <source>
        <dbReference type="ARBA" id="ARBA00000085"/>
    </source>
</evidence>
<feature type="domain" description="Histidine kinase" evidence="5">
    <location>
        <begin position="272"/>
        <end position="489"/>
    </location>
</feature>
<dbReference type="EC" id="2.7.13.3" evidence="2"/>
<dbReference type="CDD" id="cd00075">
    <property type="entry name" value="HATPase"/>
    <property type="match status" value="1"/>
</dbReference>
<evidence type="ECO:0000256" key="2">
    <source>
        <dbReference type="ARBA" id="ARBA00012438"/>
    </source>
</evidence>
<comment type="caution">
    <text evidence="7">The sequence shown here is derived from an EMBL/GenBank/DDBJ whole genome shotgun (WGS) entry which is preliminary data.</text>
</comment>
<dbReference type="CDD" id="cd17546">
    <property type="entry name" value="REC_hyHK_CKI1_RcsC-like"/>
    <property type="match status" value="1"/>
</dbReference>
<organism evidence="7 8">
    <name type="scientific">Candidatus Magnetoglobus multicellularis str. Araruama</name>
    <dbReference type="NCBI Taxonomy" id="890399"/>
    <lineage>
        <taxon>Bacteria</taxon>
        <taxon>Pseudomonadati</taxon>
        <taxon>Thermodesulfobacteriota</taxon>
        <taxon>Desulfobacteria</taxon>
        <taxon>Desulfobacterales</taxon>
        <taxon>Desulfobacteraceae</taxon>
        <taxon>Candidatus Magnetoglobus</taxon>
    </lineage>
</organism>
<feature type="modified residue" description="4-aspartylphosphate" evidence="4">
    <location>
        <position position="61"/>
    </location>
</feature>
<feature type="domain" description="Response regulatory" evidence="6">
    <location>
        <begin position="12"/>
        <end position="128"/>
    </location>
</feature>
<keyword evidence="7" id="KW-0808">Transferase</keyword>
<comment type="catalytic activity">
    <reaction evidence="1">
        <text>ATP + protein L-histidine = ADP + protein N-phospho-L-histidine.</text>
        <dbReference type="EC" id="2.7.13.3"/>
    </reaction>
</comment>
<dbReference type="InterPro" id="IPR036890">
    <property type="entry name" value="HATPase_C_sf"/>
</dbReference>
<dbReference type="NCBIfam" id="TIGR00229">
    <property type="entry name" value="sensory_box"/>
    <property type="match status" value="1"/>
</dbReference>
<dbReference type="InterPro" id="IPR003594">
    <property type="entry name" value="HATPase_dom"/>
</dbReference>
<dbReference type="InterPro" id="IPR011006">
    <property type="entry name" value="CheY-like_superfamily"/>
</dbReference>
<dbReference type="CDD" id="cd00130">
    <property type="entry name" value="PAS"/>
    <property type="match status" value="1"/>
</dbReference>
<dbReference type="Gene3D" id="1.10.287.130">
    <property type="match status" value="1"/>
</dbReference>
<accession>A0A1V1PC64</accession>
<dbReference type="PANTHER" id="PTHR43547:SF2">
    <property type="entry name" value="HYBRID SIGNAL TRANSDUCTION HISTIDINE KINASE C"/>
    <property type="match status" value="1"/>
</dbReference>
<dbReference type="PANTHER" id="PTHR43547">
    <property type="entry name" value="TWO-COMPONENT HISTIDINE KINASE"/>
    <property type="match status" value="1"/>
</dbReference>
<dbReference type="SMART" id="SM00448">
    <property type="entry name" value="REC"/>
    <property type="match status" value="2"/>
</dbReference>
<dbReference type="EMBL" id="ATBP01000141">
    <property type="protein sequence ID" value="ETR72502.1"/>
    <property type="molecule type" value="Genomic_DNA"/>
</dbReference>
<dbReference type="InterPro" id="IPR036097">
    <property type="entry name" value="HisK_dim/P_sf"/>
</dbReference>
<feature type="domain" description="Response regulatory" evidence="6">
    <location>
        <begin position="514"/>
        <end position="633"/>
    </location>
</feature>
<dbReference type="Gene3D" id="3.30.565.10">
    <property type="entry name" value="Histidine kinase-like ATPase, C-terminal domain"/>
    <property type="match status" value="1"/>
</dbReference>